<dbReference type="VEuPathDB" id="VectorBase:HLOH_062491"/>
<evidence type="ECO:0000313" key="3">
    <source>
        <dbReference type="Proteomes" id="UP000821853"/>
    </source>
</evidence>
<dbReference type="InterPro" id="IPR005135">
    <property type="entry name" value="Endo/exonuclease/phosphatase"/>
</dbReference>
<reference evidence="2 3" key="1">
    <citation type="journal article" date="2020" name="Cell">
        <title>Large-Scale Comparative Analyses of Tick Genomes Elucidate Their Genetic Diversity and Vector Capacities.</title>
        <authorList>
            <consortium name="Tick Genome and Microbiome Consortium (TIGMIC)"/>
            <person name="Jia N."/>
            <person name="Wang J."/>
            <person name="Shi W."/>
            <person name="Du L."/>
            <person name="Sun Y."/>
            <person name="Zhan W."/>
            <person name="Jiang J.F."/>
            <person name="Wang Q."/>
            <person name="Zhang B."/>
            <person name="Ji P."/>
            <person name="Bell-Sakyi L."/>
            <person name="Cui X.M."/>
            <person name="Yuan T.T."/>
            <person name="Jiang B.G."/>
            <person name="Yang W.F."/>
            <person name="Lam T.T."/>
            <person name="Chang Q.C."/>
            <person name="Ding S.J."/>
            <person name="Wang X.J."/>
            <person name="Zhu J.G."/>
            <person name="Ruan X.D."/>
            <person name="Zhao L."/>
            <person name="Wei J.T."/>
            <person name="Ye R.Z."/>
            <person name="Que T.C."/>
            <person name="Du C.H."/>
            <person name="Zhou Y.H."/>
            <person name="Cheng J.X."/>
            <person name="Dai P.F."/>
            <person name="Guo W.B."/>
            <person name="Han X.H."/>
            <person name="Huang E.J."/>
            <person name="Li L.F."/>
            <person name="Wei W."/>
            <person name="Gao Y.C."/>
            <person name="Liu J.Z."/>
            <person name="Shao H.Z."/>
            <person name="Wang X."/>
            <person name="Wang C.C."/>
            <person name="Yang T.C."/>
            <person name="Huo Q.B."/>
            <person name="Li W."/>
            <person name="Chen H.Y."/>
            <person name="Chen S.E."/>
            <person name="Zhou L.G."/>
            <person name="Ni X.B."/>
            <person name="Tian J.H."/>
            <person name="Sheng Y."/>
            <person name="Liu T."/>
            <person name="Pan Y.S."/>
            <person name="Xia L.Y."/>
            <person name="Li J."/>
            <person name="Zhao F."/>
            <person name="Cao W.C."/>
        </authorList>
    </citation>
    <scope>NUCLEOTIDE SEQUENCE [LARGE SCALE GENOMIC DNA]</scope>
    <source>
        <strain evidence="2">HaeL-2018</strain>
    </source>
</reference>
<sequence>MPRQRTIKPETEPFTIWQWNCQSFGNKKAALQQHIRSSTKKPDIIMLQETVVQYLKLTGYRAHANTNGQRGVCTFLQKGLTAIESKLSKKTKCELVCIESAPGKRFKWGLYITNVYSNPKGYCQKFKNILRATNILAREAAPIVVGGDFKAPHQAWGYSRDTAKDRDLMREATEPG</sequence>
<evidence type="ECO:0000313" key="2">
    <source>
        <dbReference type="EMBL" id="KAH9384488.1"/>
    </source>
</evidence>
<name>A0A9J6HC96_HAELO</name>
<dbReference type="Pfam" id="PF03372">
    <property type="entry name" value="Exo_endo_phos"/>
    <property type="match status" value="1"/>
</dbReference>
<dbReference type="GO" id="GO:0003824">
    <property type="term" value="F:catalytic activity"/>
    <property type="evidence" value="ECO:0007669"/>
    <property type="project" value="InterPro"/>
</dbReference>
<dbReference type="SUPFAM" id="SSF56219">
    <property type="entry name" value="DNase I-like"/>
    <property type="match status" value="1"/>
</dbReference>
<keyword evidence="3" id="KW-1185">Reference proteome</keyword>
<dbReference type="EMBL" id="JABSTR010002515">
    <property type="protein sequence ID" value="KAH9384488.1"/>
    <property type="molecule type" value="Genomic_DNA"/>
</dbReference>
<comment type="caution">
    <text evidence="2">The sequence shown here is derived from an EMBL/GenBank/DDBJ whole genome shotgun (WGS) entry which is preliminary data.</text>
</comment>
<evidence type="ECO:0000259" key="1">
    <source>
        <dbReference type="Pfam" id="PF03372"/>
    </source>
</evidence>
<dbReference type="InterPro" id="IPR036691">
    <property type="entry name" value="Endo/exonu/phosph_ase_sf"/>
</dbReference>
<dbReference type="Gene3D" id="3.60.10.10">
    <property type="entry name" value="Endonuclease/exonuclease/phosphatase"/>
    <property type="match status" value="1"/>
</dbReference>
<proteinExistence type="predicted"/>
<gene>
    <name evidence="2" type="ORF">HPB48_026496</name>
</gene>
<organism evidence="2 3">
    <name type="scientific">Haemaphysalis longicornis</name>
    <name type="common">Bush tick</name>
    <dbReference type="NCBI Taxonomy" id="44386"/>
    <lineage>
        <taxon>Eukaryota</taxon>
        <taxon>Metazoa</taxon>
        <taxon>Ecdysozoa</taxon>
        <taxon>Arthropoda</taxon>
        <taxon>Chelicerata</taxon>
        <taxon>Arachnida</taxon>
        <taxon>Acari</taxon>
        <taxon>Parasitiformes</taxon>
        <taxon>Ixodida</taxon>
        <taxon>Ixodoidea</taxon>
        <taxon>Ixodidae</taxon>
        <taxon>Haemaphysalinae</taxon>
        <taxon>Haemaphysalis</taxon>
    </lineage>
</organism>
<dbReference type="AlphaFoldDB" id="A0A9J6HC96"/>
<accession>A0A9J6HC96</accession>
<feature type="domain" description="Endonuclease/exonuclease/phosphatase" evidence="1">
    <location>
        <begin position="18"/>
        <end position="167"/>
    </location>
</feature>
<dbReference type="OrthoDB" id="6513346at2759"/>
<protein>
    <recommendedName>
        <fullName evidence="1">Endonuclease/exonuclease/phosphatase domain-containing protein</fullName>
    </recommendedName>
</protein>
<dbReference type="Proteomes" id="UP000821853">
    <property type="component" value="Unassembled WGS sequence"/>
</dbReference>